<feature type="transmembrane region" description="Helical" evidence="1">
    <location>
        <begin position="90"/>
        <end position="110"/>
    </location>
</feature>
<dbReference type="SUPFAM" id="SSF46785">
    <property type="entry name" value="Winged helix' DNA-binding domain"/>
    <property type="match status" value="1"/>
</dbReference>
<dbReference type="GeneID" id="11139105"/>
<keyword evidence="1" id="KW-0472">Membrane</keyword>
<keyword evidence="1" id="KW-0812">Transmembrane</keyword>
<dbReference type="RefSeq" id="WP_014026188.1">
    <property type="nucleotide sequence ID" value="NC_015931.1"/>
</dbReference>
<dbReference type="HOGENOM" id="CLU_1792198_0_0_2"/>
<dbReference type="InterPro" id="IPR036388">
    <property type="entry name" value="WH-like_DNA-bd_sf"/>
</dbReference>
<protein>
    <submittedName>
        <fullName evidence="2">LexA DNA-binding domain protein</fullName>
    </submittedName>
</protein>
<evidence type="ECO:0000313" key="2">
    <source>
        <dbReference type="EMBL" id="AEM38511.1"/>
    </source>
</evidence>
<dbReference type="GO" id="GO:0003677">
    <property type="term" value="F:DNA binding"/>
    <property type="evidence" value="ECO:0007669"/>
    <property type="project" value="UniProtKB-KW"/>
</dbReference>
<accession>G0EHD6</accession>
<dbReference type="AlphaFoldDB" id="G0EHD6"/>
<dbReference type="EMBL" id="CP002838">
    <property type="protein sequence ID" value="AEM38511.1"/>
    <property type="molecule type" value="Genomic_DNA"/>
</dbReference>
<keyword evidence="3" id="KW-1185">Reference proteome</keyword>
<keyword evidence="2" id="KW-0238">DNA-binding</keyword>
<keyword evidence="1" id="KW-1133">Transmembrane helix</keyword>
<dbReference type="InterPro" id="IPR036390">
    <property type="entry name" value="WH_DNA-bd_sf"/>
</dbReference>
<dbReference type="eggNOG" id="arCOG05900">
    <property type="taxonomic scope" value="Archaea"/>
</dbReference>
<dbReference type="CDD" id="cd00090">
    <property type="entry name" value="HTH_ARSR"/>
    <property type="match status" value="1"/>
</dbReference>
<dbReference type="InParanoid" id="G0EHD6"/>
<reference evidence="2 3" key="1">
    <citation type="journal article" date="2011" name="Stand. Genomic Sci.">
        <title>Complete genome sequence of the hyperthermophilic chemolithoautotroph Pyrolobus fumarii type strain (1A).</title>
        <authorList>
            <person name="Anderson I."/>
            <person name="Goker M."/>
            <person name="Nolan M."/>
            <person name="Lucas S."/>
            <person name="Hammon N."/>
            <person name="Deshpande S."/>
            <person name="Cheng J.F."/>
            <person name="Tapia R."/>
            <person name="Han C."/>
            <person name="Goodwin L."/>
            <person name="Pitluck S."/>
            <person name="Huntemann M."/>
            <person name="Liolios K."/>
            <person name="Ivanova N."/>
            <person name="Pagani I."/>
            <person name="Mavromatis K."/>
            <person name="Ovchinikova G."/>
            <person name="Pati A."/>
            <person name="Chen A."/>
            <person name="Palaniappan K."/>
            <person name="Land M."/>
            <person name="Hauser L."/>
            <person name="Brambilla E.M."/>
            <person name="Huber H."/>
            <person name="Yasawong M."/>
            <person name="Rohde M."/>
            <person name="Spring S."/>
            <person name="Abt B."/>
            <person name="Sikorski J."/>
            <person name="Wirth R."/>
            <person name="Detter J.C."/>
            <person name="Woyke T."/>
            <person name="Bristow J."/>
            <person name="Eisen J.A."/>
            <person name="Markowitz V."/>
            <person name="Hugenholtz P."/>
            <person name="Kyrpides N.C."/>
            <person name="Klenk H.P."/>
            <person name="Lapidus A."/>
        </authorList>
    </citation>
    <scope>NUCLEOTIDE SEQUENCE [LARGE SCALE GENOMIC DNA]</scope>
    <source>
        <strain evidence="3">DSM 11204 / 1A</strain>
    </source>
</reference>
<evidence type="ECO:0000256" key="1">
    <source>
        <dbReference type="SAM" id="Phobius"/>
    </source>
</evidence>
<name>G0EHD6_PYRF1</name>
<dbReference type="Gene3D" id="1.10.10.10">
    <property type="entry name" value="Winged helix-like DNA-binding domain superfamily/Winged helix DNA-binding domain"/>
    <property type="match status" value="1"/>
</dbReference>
<feature type="transmembrane region" description="Helical" evidence="1">
    <location>
        <begin position="116"/>
        <end position="139"/>
    </location>
</feature>
<sequence>MTGQKQEHSEDPIAALGGTALRVYLYLLSHGGPVTPRELQRAMGFRSVSTAYHHLERLAGMGLVEKRGDGYVARKPSGLLGLYMRLYGRLVPRMLIAASISSGVALGYTLSYRDPLAAILLWLVSALFWREVITLKAILMRLCA</sequence>
<dbReference type="Pfam" id="PF12840">
    <property type="entry name" value="HTH_20"/>
    <property type="match status" value="1"/>
</dbReference>
<dbReference type="InterPro" id="IPR011991">
    <property type="entry name" value="ArsR-like_HTH"/>
</dbReference>
<proteinExistence type="predicted"/>
<dbReference type="OrthoDB" id="26944at2157"/>
<gene>
    <name evidence="2" type="ordered locus">Pyrfu_0642</name>
</gene>
<evidence type="ECO:0000313" key="3">
    <source>
        <dbReference type="Proteomes" id="UP000001037"/>
    </source>
</evidence>
<organism evidence="2 3">
    <name type="scientific">Pyrolobus fumarii (strain DSM 11204 / 1A)</name>
    <dbReference type="NCBI Taxonomy" id="694429"/>
    <lineage>
        <taxon>Archaea</taxon>
        <taxon>Thermoproteota</taxon>
        <taxon>Thermoprotei</taxon>
        <taxon>Desulfurococcales</taxon>
        <taxon>Pyrodictiaceae</taxon>
        <taxon>Pyrolobus</taxon>
    </lineage>
</organism>
<dbReference type="Proteomes" id="UP000001037">
    <property type="component" value="Chromosome"/>
</dbReference>
<dbReference type="KEGG" id="pfm:Pyrfu_0642"/>